<dbReference type="InterPro" id="IPR009044">
    <property type="entry name" value="ssDNA-bd_transcriptional_reg"/>
</dbReference>
<dbReference type="AlphaFoldDB" id="A0A830CW80"/>
<dbReference type="PANTHER" id="PTHR13215">
    <property type="entry name" value="RNA POLYMERASE II TRANSCRIPTIONAL COACTIVATOR"/>
    <property type="match status" value="1"/>
</dbReference>
<evidence type="ECO:0000256" key="5">
    <source>
        <dbReference type="ARBA" id="ARBA00023163"/>
    </source>
</evidence>
<comment type="caution">
    <text evidence="9">The sequence shown here is derived from an EMBL/GenBank/DDBJ whole genome shotgun (WGS) entry which is preliminary data.</text>
</comment>
<dbReference type="OrthoDB" id="2505440at2759"/>
<evidence type="ECO:0000256" key="1">
    <source>
        <dbReference type="ARBA" id="ARBA00004123"/>
    </source>
</evidence>
<name>A0A830CW80_9LAMI</name>
<keyword evidence="6" id="KW-0539">Nucleus</keyword>
<keyword evidence="4" id="KW-0238">DNA-binding</keyword>
<evidence type="ECO:0000256" key="4">
    <source>
        <dbReference type="ARBA" id="ARBA00023125"/>
    </source>
</evidence>
<gene>
    <name evidence="9" type="ORF">PHJA_002153400</name>
</gene>
<keyword evidence="10" id="KW-1185">Reference proteome</keyword>
<evidence type="ECO:0000256" key="7">
    <source>
        <dbReference type="SAM" id="Phobius"/>
    </source>
</evidence>
<dbReference type="GO" id="GO:0003713">
    <property type="term" value="F:transcription coactivator activity"/>
    <property type="evidence" value="ECO:0007669"/>
    <property type="project" value="InterPro"/>
</dbReference>
<evidence type="ECO:0000256" key="6">
    <source>
        <dbReference type="ARBA" id="ARBA00023242"/>
    </source>
</evidence>
<dbReference type="Gene3D" id="2.30.31.10">
    <property type="entry name" value="Transcriptional Coactivator Pc4, Chain A"/>
    <property type="match status" value="1"/>
</dbReference>
<keyword evidence="5" id="KW-0804">Transcription</keyword>
<keyword evidence="7" id="KW-0812">Transmembrane</keyword>
<evidence type="ECO:0000313" key="10">
    <source>
        <dbReference type="Proteomes" id="UP000653305"/>
    </source>
</evidence>
<evidence type="ECO:0000256" key="3">
    <source>
        <dbReference type="ARBA" id="ARBA00023015"/>
    </source>
</evidence>
<feature type="domain" description="Transcriptional coactivator p15 (PC4) C-terminal" evidence="8">
    <location>
        <begin position="17"/>
        <end position="67"/>
    </location>
</feature>
<dbReference type="GO" id="GO:0005634">
    <property type="term" value="C:nucleus"/>
    <property type="evidence" value="ECO:0007669"/>
    <property type="project" value="UniProtKB-SubCell"/>
</dbReference>
<accession>A0A830CW80</accession>
<evidence type="ECO:0000256" key="2">
    <source>
        <dbReference type="ARBA" id="ARBA00009001"/>
    </source>
</evidence>
<dbReference type="EMBL" id="BMAC01000608">
    <property type="protein sequence ID" value="GFQ00094.1"/>
    <property type="molecule type" value="Genomic_DNA"/>
</dbReference>
<comment type="subcellular location">
    <subcellularLocation>
        <location evidence="1">Nucleus</location>
    </subcellularLocation>
</comment>
<dbReference type="InterPro" id="IPR045125">
    <property type="entry name" value="Sub1/Tcp4-like"/>
</dbReference>
<sequence length="125" mass="14538">SKTDNSSDESDQIIVYELSKNRRVSVRNWQWKVVVDIREFYVKDGKEPPGKKGISLTMDQWKILRDHVDEIDQKVGEKKLEWAYVFDHLTGVVFKFPSRKMLLVERIVFCMIAIIGKVLLGLVGI</sequence>
<dbReference type="GO" id="GO:0003677">
    <property type="term" value="F:DNA binding"/>
    <property type="evidence" value="ECO:0007669"/>
    <property type="project" value="UniProtKB-KW"/>
</dbReference>
<dbReference type="GO" id="GO:0060261">
    <property type="term" value="P:positive regulation of transcription initiation by RNA polymerase II"/>
    <property type="evidence" value="ECO:0007669"/>
    <property type="project" value="InterPro"/>
</dbReference>
<dbReference type="FunFam" id="2.30.31.10:FF:000005">
    <property type="entry name" value="Putative transcriptional co-activator"/>
    <property type="match status" value="1"/>
</dbReference>
<evidence type="ECO:0000313" key="9">
    <source>
        <dbReference type="EMBL" id="GFQ00094.1"/>
    </source>
</evidence>
<reference evidence="9" key="1">
    <citation type="submission" date="2020-07" db="EMBL/GenBank/DDBJ databases">
        <title>Ethylene signaling mediates host invasion by parasitic plants.</title>
        <authorList>
            <person name="Yoshida S."/>
        </authorList>
    </citation>
    <scope>NUCLEOTIDE SEQUENCE</scope>
    <source>
        <strain evidence="9">Okayama</strain>
    </source>
</reference>
<feature type="transmembrane region" description="Helical" evidence="7">
    <location>
        <begin position="103"/>
        <end position="123"/>
    </location>
</feature>
<keyword evidence="7" id="KW-0472">Membrane</keyword>
<feature type="non-terminal residue" evidence="9">
    <location>
        <position position="1"/>
    </location>
</feature>
<proteinExistence type="inferred from homology"/>
<evidence type="ECO:0000259" key="8">
    <source>
        <dbReference type="Pfam" id="PF02229"/>
    </source>
</evidence>
<comment type="similarity">
    <text evidence="2">Belongs to the transcriptional coactivator PC4 family.</text>
</comment>
<dbReference type="InterPro" id="IPR003173">
    <property type="entry name" value="PC4_C"/>
</dbReference>
<dbReference type="SUPFAM" id="SSF54447">
    <property type="entry name" value="ssDNA-binding transcriptional regulator domain"/>
    <property type="match status" value="1"/>
</dbReference>
<dbReference type="Pfam" id="PF02229">
    <property type="entry name" value="PC4"/>
    <property type="match status" value="1"/>
</dbReference>
<organism evidence="9 10">
    <name type="scientific">Phtheirospermum japonicum</name>
    <dbReference type="NCBI Taxonomy" id="374723"/>
    <lineage>
        <taxon>Eukaryota</taxon>
        <taxon>Viridiplantae</taxon>
        <taxon>Streptophyta</taxon>
        <taxon>Embryophyta</taxon>
        <taxon>Tracheophyta</taxon>
        <taxon>Spermatophyta</taxon>
        <taxon>Magnoliopsida</taxon>
        <taxon>eudicotyledons</taxon>
        <taxon>Gunneridae</taxon>
        <taxon>Pentapetalae</taxon>
        <taxon>asterids</taxon>
        <taxon>lamiids</taxon>
        <taxon>Lamiales</taxon>
        <taxon>Orobanchaceae</taxon>
        <taxon>Orobanchaceae incertae sedis</taxon>
        <taxon>Phtheirospermum</taxon>
    </lineage>
</organism>
<dbReference type="Proteomes" id="UP000653305">
    <property type="component" value="Unassembled WGS sequence"/>
</dbReference>
<keyword evidence="7" id="KW-1133">Transmembrane helix</keyword>
<protein>
    <submittedName>
        <fullName evidence="9">RNA polymerase ii transcriptional coactivator kiwi</fullName>
    </submittedName>
</protein>
<keyword evidence="3" id="KW-0805">Transcription regulation</keyword>